<organism evidence="5 6">
    <name type="scientific">Alkalimonas mucilaginosa</name>
    <dbReference type="NCBI Taxonomy" id="3057676"/>
    <lineage>
        <taxon>Bacteria</taxon>
        <taxon>Pseudomonadati</taxon>
        <taxon>Pseudomonadota</taxon>
        <taxon>Gammaproteobacteria</taxon>
        <taxon>Alkalimonas</taxon>
    </lineage>
</organism>
<dbReference type="SUPFAM" id="SSF50939">
    <property type="entry name" value="Sialidases"/>
    <property type="match status" value="1"/>
</dbReference>
<evidence type="ECO:0000256" key="3">
    <source>
        <dbReference type="SAM" id="SignalP"/>
    </source>
</evidence>
<keyword evidence="2" id="KW-0604">Photosystem II</keyword>
<evidence type="ECO:0000256" key="1">
    <source>
        <dbReference type="ARBA" id="ARBA00022531"/>
    </source>
</evidence>
<evidence type="ECO:0000259" key="4">
    <source>
        <dbReference type="Pfam" id="PF14870"/>
    </source>
</evidence>
<sequence length="346" mass="38271">MKSACSIPLWIGMALFMSLASSAKQDRLAAQPAVLAPLAEHSLLTDITILPSNRLIAVGERGHILWSEDGVHWQQADVPVRANLNAVSFVDASHGWAVGHDASILHTQDGGASWQLQQFLPELDKPLLDVVFESREHGIAVGAYGLMYRTRDGGTSWEAEFHLELLDEEEQEYLLELKQDDPELYAVELTAILPHFNRIFVADNQLLMVGEAGFFAISDDFGQHWELLEPFYHGSLFDVAVTAEGHWLAVGLRGHVFLSEDEGESWQEMVLDSQATINSVIVLPEAIYLTGNAGLWAVSTDQGQSFVFSTEVDGRAIVNAVPFQQRMILATELGIRQLAQQSQKKP</sequence>
<dbReference type="RefSeq" id="WP_330086888.1">
    <property type="nucleotide sequence ID" value="NZ_JAUGZK010000003.1"/>
</dbReference>
<comment type="caution">
    <text evidence="5">The sequence shown here is derived from an EMBL/GenBank/DDBJ whole genome shotgun (WGS) entry which is preliminary data.</text>
</comment>
<feature type="domain" description="Photosynthesis system II assembly factor Ycf48/Hcf136-like" evidence="4">
    <location>
        <begin position="123"/>
        <end position="188"/>
    </location>
</feature>
<dbReference type="PANTHER" id="PTHR47199:SF2">
    <property type="entry name" value="PHOTOSYSTEM II STABILITY_ASSEMBLY FACTOR HCF136, CHLOROPLASTIC"/>
    <property type="match status" value="1"/>
</dbReference>
<evidence type="ECO:0000256" key="2">
    <source>
        <dbReference type="ARBA" id="ARBA00023276"/>
    </source>
</evidence>
<feature type="domain" description="Photosynthesis system II assembly factor Ycf48/Hcf136-like" evidence="4">
    <location>
        <begin position="71"/>
        <end position="118"/>
    </location>
</feature>
<reference evidence="5 6" key="1">
    <citation type="submission" date="2023-06" db="EMBL/GenBank/DDBJ databases">
        <title>Alkalimonas sp., MEB004 an alkaliphilic bacterium isolated from Lonar Lake, India.</title>
        <authorList>
            <person name="Joshi A."/>
            <person name="Thite S."/>
        </authorList>
    </citation>
    <scope>NUCLEOTIDE SEQUENCE [LARGE SCALE GENOMIC DNA]</scope>
    <source>
        <strain evidence="5 6">MEB004</strain>
    </source>
</reference>
<evidence type="ECO:0000313" key="5">
    <source>
        <dbReference type="EMBL" id="MEE2023532.1"/>
    </source>
</evidence>
<gene>
    <name evidence="5" type="ORF">QWF21_04680</name>
</gene>
<dbReference type="Gene3D" id="2.130.10.10">
    <property type="entry name" value="YVTN repeat-like/Quinoprotein amine dehydrogenase"/>
    <property type="match status" value="2"/>
</dbReference>
<proteinExistence type="predicted"/>
<keyword evidence="6" id="KW-1185">Reference proteome</keyword>
<accession>A0ABU7JCW4</accession>
<dbReference type="InterPro" id="IPR015943">
    <property type="entry name" value="WD40/YVTN_repeat-like_dom_sf"/>
</dbReference>
<name>A0ABU7JCW4_9GAMM</name>
<dbReference type="Proteomes" id="UP001339167">
    <property type="component" value="Unassembled WGS sequence"/>
</dbReference>
<feature type="signal peptide" evidence="3">
    <location>
        <begin position="1"/>
        <end position="23"/>
    </location>
</feature>
<dbReference type="Pfam" id="PF14870">
    <property type="entry name" value="PSII_BNR"/>
    <property type="match status" value="2"/>
</dbReference>
<keyword evidence="3" id="KW-0732">Signal</keyword>
<dbReference type="CDD" id="cd15482">
    <property type="entry name" value="Sialidase_non-viral"/>
    <property type="match status" value="1"/>
</dbReference>
<dbReference type="InterPro" id="IPR028203">
    <property type="entry name" value="PSII_CF48-like_dom"/>
</dbReference>
<dbReference type="EMBL" id="JAUGZK010000003">
    <property type="protein sequence ID" value="MEE2023532.1"/>
    <property type="molecule type" value="Genomic_DNA"/>
</dbReference>
<evidence type="ECO:0000313" key="6">
    <source>
        <dbReference type="Proteomes" id="UP001339167"/>
    </source>
</evidence>
<dbReference type="PANTHER" id="PTHR47199">
    <property type="entry name" value="PHOTOSYSTEM II STABILITY/ASSEMBLY FACTOR HCF136, CHLOROPLASTIC"/>
    <property type="match status" value="1"/>
</dbReference>
<feature type="chain" id="PRO_5045176437" evidence="3">
    <location>
        <begin position="24"/>
        <end position="346"/>
    </location>
</feature>
<keyword evidence="1" id="KW-0602">Photosynthesis</keyword>
<protein>
    <submittedName>
        <fullName evidence="5">YCF48-related protein</fullName>
    </submittedName>
</protein>
<dbReference type="InterPro" id="IPR036278">
    <property type="entry name" value="Sialidase_sf"/>
</dbReference>